<dbReference type="EMBL" id="CP060096">
    <property type="protein sequence ID" value="QSZ26806.1"/>
    <property type="molecule type" value="Genomic_DNA"/>
</dbReference>
<name>A0A975AUN7_9THEO</name>
<sequence>MKNKYISASEINQFVYCPYQWYYIKKYGNKYINELREKEGFNNSELSNYKKGMEYHEKYYRDIVIMRYKKIAMWIAIALILLFLFVEFIK</sequence>
<gene>
    <name evidence="3" type="ORF">ACETAC_07905</name>
</gene>
<evidence type="ECO:0000313" key="3">
    <source>
        <dbReference type="EMBL" id="QSZ26806.1"/>
    </source>
</evidence>
<reference evidence="3" key="1">
    <citation type="submission" date="2020-08" db="EMBL/GenBank/DDBJ databases">
        <title>Genomic insights into the carbon and energy metabolism of the first obligate autotrophic acetogenic bacterium Aceticella autotrophica gen. nov., sp. nov.</title>
        <authorList>
            <person name="Toshchakov S.V."/>
            <person name="Elcheninov A.G."/>
            <person name="Kublanov I.V."/>
            <person name="Frolov E.N."/>
            <person name="Lebedinsky A.V."/>
        </authorList>
    </citation>
    <scope>NUCLEOTIDE SEQUENCE</scope>
    <source>
        <strain evidence="3">3443-3Ac</strain>
    </source>
</reference>
<dbReference type="Proteomes" id="UP000671913">
    <property type="component" value="Chromosome"/>
</dbReference>
<organism evidence="3 4">
    <name type="scientific">Aceticella autotrophica</name>
    <dbReference type="NCBI Taxonomy" id="2755338"/>
    <lineage>
        <taxon>Bacteria</taxon>
        <taxon>Bacillati</taxon>
        <taxon>Bacillota</taxon>
        <taxon>Clostridia</taxon>
        <taxon>Thermoanaerobacterales</taxon>
        <taxon>Thermoanaerobacteraceae</taxon>
        <taxon>Aceticella</taxon>
    </lineage>
</organism>
<evidence type="ECO:0000313" key="4">
    <source>
        <dbReference type="Proteomes" id="UP000671913"/>
    </source>
</evidence>
<proteinExistence type="predicted"/>
<keyword evidence="2" id="KW-1133">Transmembrane helix</keyword>
<keyword evidence="4" id="KW-1185">Reference proteome</keyword>
<accession>A0A975AUN7</accession>
<dbReference type="AlphaFoldDB" id="A0A975AUN7"/>
<dbReference type="KEGG" id="aaut:ACETAC_07905"/>
<dbReference type="Gene3D" id="3.90.320.10">
    <property type="match status" value="1"/>
</dbReference>
<feature type="transmembrane region" description="Helical" evidence="2">
    <location>
        <begin position="71"/>
        <end position="89"/>
    </location>
</feature>
<evidence type="ECO:0000256" key="2">
    <source>
        <dbReference type="SAM" id="Phobius"/>
    </source>
</evidence>
<protein>
    <recommendedName>
        <fullName evidence="5">PD-(D/E)XK endonuclease-like domain-containing protein</fullName>
    </recommendedName>
</protein>
<keyword evidence="2" id="KW-0812">Transmembrane</keyword>
<evidence type="ECO:0000256" key="1">
    <source>
        <dbReference type="ARBA" id="ARBA00022801"/>
    </source>
</evidence>
<dbReference type="GO" id="GO:0016787">
    <property type="term" value="F:hydrolase activity"/>
    <property type="evidence" value="ECO:0007669"/>
    <property type="project" value="UniProtKB-KW"/>
</dbReference>
<keyword evidence="2" id="KW-0472">Membrane</keyword>
<dbReference type="InterPro" id="IPR011604">
    <property type="entry name" value="PDDEXK-like_dom_sf"/>
</dbReference>
<keyword evidence="1" id="KW-0378">Hydrolase</keyword>
<evidence type="ECO:0008006" key="5">
    <source>
        <dbReference type="Google" id="ProtNLM"/>
    </source>
</evidence>
<dbReference type="RefSeq" id="WP_284679491.1">
    <property type="nucleotide sequence ID" value="NZ_CP060096.1"/>
</dbReference>